<accession>A0ABR6ISL5</accession>
<name>A0ABR6ISL5_9HYPH</name>
<protein>
    <submittedName>
        <fullName evidence="1">Uncharacterized protein</fullName>
    </submittedName>
</protein>
<comment type="caution">
    <text evidence="1">The sequence shown here is derived from an EMBL/GenBank/DDBJ whole genome shotgun (WGS) entry which is preliminary data.</text>
</comment>
<organism evidence="1 2">
    <name type="scientific">Rhizobium mongolense</name>
    <dbReference type="NCBI Taxonomy" id="57676"/>
    <lineage>
        <taxon>Bacteria</taxon>
        <taxon>Pseudomonadati</taxon>
        <taxon>Pseudomonadota</taxon>
        <taxon>Alphaproteobacteria</taxon>
        <taxon>Hyphomicrobiales</taxon>
        <taxon>Rhizobiaceae</taxon>
        <taxon>Rhizobium/Agrobacterium group</taxon>
        <taxon>Rhizobium</taxon>
    </lineage>
</organism>
<dbReference type="Proteomes" id="UP000551353">
    <property type="component" value="Unassembled WGS sequence"/>
</dbReference>
<gene>
    <name evidence="1" type="ORF">GGD56_004748</name>
</gene>
<dbReference type="EMBL" id="JACIFX010000006">
    <property type="protein sequence ID" value="MBB4230882.1"/>
    <property type="molecule type" value="Genomic_DNA"/>
</dbReference>
<evidence type="ECO:0000313" key="2">
    <source>
        <dbReference type="Proteomes" id="UP000551353"/>
    </source>
</evidence>
<keyword evidence="2" id="KW-1185">Reference proteome</keyword>
<reference evidence="1 2" key="1">
    <citation type="submission" date="2020-08" db="EMBL/GenBank/DDBJ databases">
        <title>Genomic Encyclopedia of Type Strains, Phase IV (KMG-V): Genome sequencing to study the core and pangenomes of soil and plant-associated prokaryotes.</title>
        <authorList>
            <person name="Whitman W."/>
        </authorList>
    </citation>
    <scope>NUCLEOTIDE SEQUENCE [LARGE SCALE GENOMIC DNA]</scope>
    <source>
        <strain evidence="1 2">SEMIA 4087</strain>
    </source>
</reference>
<sequence length="71" mass="7357">MTAHKLLFGKFRSNRDPAVQGIRDVLGLGARLSSFGRIGAVKMGTTARPAEVCGRRALIVTTPAGGGYGAV</sequence>
<dbReference type="RefSeq" id="WP_022717351.1">
    <property type="nucleotide sequence ID" value="NZ_JACIFX010000006.1"/>
</dbReference>
<proteinExistence type="predicted"/>
<evidence type="ECO:0000313" key="1">
    <source>
        <dbReference type="EMBL" id="MBB4230882.1"/>
    </source>
</evidence>